<dbReference type="Gene3D" id="3.40.50.2000">
    <property type="entry name" value="Glycogen Phosphorylase B"/>
    <property type="match status" value="2"/>
</dbReference>
<reference evidence="2 3" key="1">
    <citation type="submission" date="2019-05" db="EMBL/GenBank/DDBJ databases">
        <title>Genome of Alcanivorax gelatiniphagus, an oil degrading marine bacteria.</title>
        <authorList>
            <person name="Kwon K.K."/>
        </authorList>
    </citation>
    <scope>NUCLEOTIDE SEQUENCE [LARGE SCALE GENOMIC DNA]</scope>
    <source>
        <strain evidence="2 3">MEBiC 08158</strain>
    </source>
</reference>
<organism evidence="2 3">
    <name type="scientific">Alloalcanivorax gelatiniphagus</name>
    <dbReference type="NCBI Taxonomy" id="1194167"/>
    <lineage>
        <taxon>Bacteria</taxon>
        <taxon>Pseudomonadati</taxon>
        <taxon>Pseudomonadota</taxon>
        <taxon>Gammaproteobacteria</taxon>
        <taxon>Oceanospirillales</taxon>
        <taxon>Alcanivoracaceae</taxon>
        <taxon>Alloalcanivorax</taxon>
    </lineage>
</organism>
<sequence>MKLNVLLVSISCPPKKDSESLQVAKYLKYLGRDAGLHIDIVTSKNPTLYMPYDSSLEVFLRDVRQIINLPLLESRYTNVILRKIFPSIMSMPDSKKSFSFWAYLVCRNLKESPDIIYSRSYPLSSTMMAYRLQQHYRCPWVLHLSDPWTINPLRPSEPAKDWNATMESRCFSAATILSFTSDKTLLRYAELYPNFAHKMVVFPNVFDPDDLKDKRWKKKKKMKLVYTGGLVGTRTPKIIVDAFNLIRAYNKDVLSKIEVVLAGEVDRGVKKILEDQNLGIKHVGLLAFDQAIELQSDADILLLIDTPTKNSDDAMFFPSKLLDYMLAGRRVIAVTDRGSCTADVVRNSGLGDVVDHNDAEGLMNIIIKSFKSWELSEEDHFSRGSADEFYSAKNQASRLIDLFHEKKQRHDRVK</sequence>
<protein>
    <submittedName>
        <fullName evidence="2">Glycosyltransferase family 4 protein</fullName>
    </submittedName>
</protein>
<name>A0ABY2XNK5_9GAMM</name>
<dbReference type="Pfam" id="PF13579">
    <property type="entry name" value="Glyco_trans_4_4"/>
    <property type="match status" value="1"/>
</dbReference>
<keyword evidence="3" id="KW-1185">Reference proteome</keyword>
<dbReference type="SUPFAM" id="SSF53756">
    <property type="entry name" value="UDP-Glycosyltransferase/glycogen phosphorylase"/>
    <property type="match status" value="1"/>
</dbReference>
<evidence type="ECO:0000313" key="2">
    <source>
        <dbReference type="EMBL" id="TMW13629.1"/>
    </source>
</evidence>
<gene>
    <name evidence="2" type="ORF">FGS76_05725</name>
</gene>
<feature type="domain" description="Glycosyltransferase subfamily 4-like N-terminal" evidence="1">
    <location>
        <begin position="97"/>
        <end position="204"/>
    </location>
</feature>
<dbReference type="EMBL" id="VCQT01000022">
    <property type="protein sequence ID" value="TMW13629.1"/>
    <property type="molecule type" value="Genomic_DNA"/>
</dbReference>
<evidence type="ECO:0000313" key="3">
    <source>
        <dbReference type="Proteomes" id="UP000739180"/>
    </source>
</evidence>
<dbReference type="PANTHER" id="PTHR12526">
    <property type="entry name" value="GLYCOSYLTRANSFERASE"/>
    <property type="match status" value="1"/>
</dbReference>
<dbReference type="PANTHER" id="PTHR12526:SF622">
    <property type="entry name" value="GLYCOSYLTRANSFERASE (GROUP I)"/>
    <property type="match status" value="1"/>
</dbReference>
<evidence type="ECO:0000259" key="1">
    <source>
        <dbReference type="Pfam" id="PF13579"/>
    </source>
</evidence>
<dbReference type="RefSeq" id="WP_138771670.1">
    <property type="nucleotide sequence ID" value="NZ_JBHSSX010000011.1"/>
</dbReference>
<comment type="caution">
    <text evidence="2">The sequence shown here is derived from an EMBL/GenBank/DDBJ whole genome shotgun (WGS) entry which is preliminary data.</text>
</comment>
<accession>A0ABY2XNK5</accession>
<dbReference type="Proteomes" id="UP000739180">
    <property type="component" value="Unassembled WGS sequence"/>
</dbReference>
<proteinExistence type="predicted"/>
<dbReference type="InterPro" id="IPR028098">
    <property type="entry name" value="Glyco_trans_4-like_N"/>
</dbReference>